<accession>A0A1I8MYE3</accession>
<protein>
    <recommendedName>
        <fullName evidence="4">SCP domain-containing protein</fullName>
    </recommendedName>
</protein>
<dbReference type="EnsemblMetazoa" id="MDOA009690-RB">
    <property type="protein sequence ID" value="MDOA009690-PB"/>
    <property type="gene ID" value="MDOA009690"/>
</dbReference>
<proteinExistence type="predicted"/>
<dbReference type="AlphaFoldDB" id="A0A1I8MYE3"/>
<dbReference type="FunFam" id="3.40.33.10:FF:000010">
    <property type="entry name" value="Predicted protein"/>
    <property type="match status" value="2"/>
</dbReference>
<feature type="compositionally biased region" description="Basic and acidic residues" evidence="3">
    <location>
        <begin position="562"/>
        <end position="571"/>
    </location>
</feature>
<feature type="region of interest" description="Disordered" evidence="3">
    <location>
        <begin position="556"/>
        <end position="589"/>
    </location>
</feature>
<evidence type="ECO:0000256" key="2">
    <source>
        <dbReference type="ARBA" id="ARBA00022525"/>
    </source>
</evidence>
<dbReference type="VEuPathDB" id="VectorBase:MDOA009690"/>
<dbReference type="Pfam" id="PF00188">
    <property type="entry name" value="CAP"/>
    <property type="match status" value="2"/>
</dbReference>
<evidence type="ECO:0000313" key="5">
    <source>
        <dbReference type="EnsemblMetazoa" id="MDOA009690-PB"/>
    </source>
</evidence>
<dbReference type="SUPFAM" id="SSF55797">
    <property type="entry name" value="PR-1-like"/>
    <property type="match status" value="2"/>
</dbReference>
<dbReference type="eggNOG" id="KOG3017">
    <property type="taxonomic scope" value="Eukaryota"/>
</dbReference>
<feature type="domain" description="SCP" evidence="4">
    <location>
        <begin position="219"/>
        <end position="348"/>
    </location>
</feature>
<feature type="region of interest" description="Disordered" evidence="3">
    <location>
        <begin position="355"/>
        <end position="401"/>
    </location>
</feature>
<dbReference type="InterPro" id="IPR018244">
    <property type="entry name" value="Allrgn_V5/Tpx1_CS"/>
</dbReference>
<dbReference type="Gene3D" id="3.40.33.10">
    <property type="entry name" value="CAP"/>
    <property type="match status" value="2"/>
</dbReference>
<dbReference type="VEuPathDB" id="VectorBase:MDOMA2_005892"/>
<dbReference type="SMART" id="SM00198">
    <property type="entry name" value="SCP"/>
    <property type="match status" value="2"/>
</dbReference>
<evidence type="ECO:0000256" key="1">
    <source>
        <dbReference type="ARBA" id="ARBA00004613"/>
    </source>
</evidence>
<comment type="subcellular location">
    <subcellularLocation>
        <location evidence="1">Secreted</location>
    </subcellularLocation>
</comment>
<feature type="domain" description="SCP" evidence="4">
    <location>
        <begin position="417"/>
        <end position="547"/>
    </location>
</feature>
<dbReference type="InterPro" id="IPR035940">
    <property type="entry name" value="CAP_sf"/>
</dbReference>
<sequence>MACFSCVSKQTSDAKEQYGRPMQCTLELAPLNLDSQEDIKAAPNNNESAPLTQTKVKTSKSGNTVTVTKITRVVNQTHNTRLARGTFEIATPKTPEISPFIETNEGATSSSSSSTPFTKTKVKKSGNTVTVVKTTYSSNVINKTTTTPKTIVIGGEPGPSASNNNERVYRTTVDPIPPSPKASKRKFFNLKAILIRKKRSTTVQEEVVQENAEDAEILQQICLDMHNRLRALHGVKPLTLNKEMSRYAMEWAKHLAKKNKFKHRERNKYGENLALGTGSSYSVEDAVQSWYDEMEYYDYKNPGFSGNTGHLVKWCGRKVASWELAWSRSENQRTWVVCNYDPPGNVLGKFEDNVLRPKGRQPKPQPSRLITKSTPENVTKTERQMKLQPPKSETDNKPSTSQAFKKIAIGKQGKWSNFELECLEEHNKRRALHGCEPLVLNRNLCNLANDWAIHLTKTRSMYHRPANDYGENIYQLINRDPTAEDAVKAWYDEIKKYKYSRPGFSPATGHFTQVVWLDTTEVGVGKAKVDNITFIVCNYNPPGNVMGQYKTQVPPLGGFKTTKKDSSHDNRPLPSAATNEHSISNKKPGFFSSLLKTKKSSIS</sequence>
<dbReference type="PROSITE" id="PS01009">
    <property type="entry name" value="CRISP_1"/>
    <property type="match status" value="1"/>
</dbReference>
<dbReference type="InterPro" id="IPR002413">
    <property type="entry name" value="V5_allergen-like"/>
</dbReference>
<feature type="compositionally biased region" description="Polar residues" evidence="3">
    <location>
        <begin position="368"/>
        <end position="378"/>
    </location>
</feature>
<dbReference type="CDD" id="cd05382">
    <property type="entry name" value="CAP_GAPR1-like"/>
    <property type="match status" value="2"/>
</dbReference>
<dbReference type="GO" id="GO:0005576">
    <property type="term" value="C:extracellular region"/>
    <property type="evidence" value="ECO:0007669"/>
    <property type="project" value="UniProtKB-SubCell"/>
</dbReference>
<dbReference type="PANTHER" id="PTHR10334">
    <property type="entry name" value="CYSTEINE-RICH SECRETORY PROTEIN-RELATED"/>
    <property type="match status" value="1"/>
</dbReference>
<dbReference type="STRING" id="7370.A0A1I8MYE3"/>
<dbReference type="InterPro" id="IPR014044">
    <property type="entry name" value="CAP_dom"/>
</dbReference>
<dbReference type="InterPro" id="IPR001283">
    <property type="entry name" value="CRISP-related"/>
</dbReference>
<evidence type="ECO:0000256" key="3">
    <source>
        <dbReference type="SAM" id="MobiDB-lite"/>
    </source>
</evidence>
<name>A0A1I8MYE3_MUSDO</name>
<dbReference type="PRINTS" id="PR00838">
    <property type="entry name" value="V5ALLERGEN"/>
</dbReference>
<reference evidence="5" key="1">
    <citation type="submission" date="2020-05" db="UniProtKB">
        <authorList>
            <consortium name="EnsemblMetazoa"/>
        </authorList>
    </citation>
    <scope>IDENTIFICATION</scope>
    <source>
        <strain evidence="5">Aabys</strain>
    </source>
</reference>
<keyword evidence="2" id="KW-0964">Secreted</keyword>
<evidence type="ECO:0000259" key="4">
    <source>
        <dbReference type="SMART" id="SM00198"/>
    </source>
</evidence>
<organism evidence="5">
    <name type="scientific">Musca domestica</name>
    <name type="common">House fly</name>
    <dbReference type="NCBI Taxonomy" id="7370"/>
    <lineage>
        <taxon>Eukaryota</taxon>
        <taxon>Metazoa</taxon>
        <taxon>Ecdysozoa</taxon>
        <taxon>Arthropoda</taxon>
        <taxon>Hexapoda</taxon>
        <taxon>Insecta</taxon>
        <taxon>Pterygota</taxon>
        <taxon>Neoptera</taxon>
        <taxon>Endopterygota</taxon>
        <taxon>Diptera</taxon>
        <taxon>Brachycera</taxon>
        <taxon>Muscomorpha</taxon>
        <taxon>Muscoidea</taxon>
        <taxon>Muscidae</taxon>
        <taxon>Musca</taxon>
    </lineage>
</organism>
<dbReference type="PROSITE" id="PS01010">
    <property type="entry name" value="CRISP_2"/>
    <property type="match status" value="1"/>
</dbReference>
<dbReference type="PRINTS" id="PR00837">
    <property type="entry name" value="V5TPXLIKE"/>
</dbReference>
<dbReference type="InterPro" id="IPR034113">
    <property type="entry name" value="SCP_GAPR1-like"/>
</dbReference>